<dbReference type="Gene3D" id="3.60.15.10">
    <property type="entry name" value="Ribonuclease Z/Hydroxyacylglutathione hydrolase-like"/>
    <property type="match status" value="1"/>
</dbReference>
<dbReference type="EMBL" id="MFBN01000013">
    <property type="protein sequence ID" value="OGD95660.1"/>
    <property type="molecule type" value="Genomic_DNA"/>
</dbReference>
<dbReference type="AlphaFoldDB" id="A0A1F5GUT3"/>
<dbReference type="STRING" id="1797724.A3A48_02655"/>
<sequence>MVDIWWHGQACFKIKGKKTSCVIDPYESEFTGLNSLKLQADIVCITHDHQDHNNFKVVKSEAENTNPFVINGSGEYEISGINVVGISSYHDNQNGTERGKNTIYLITVDEINIVHLGDLGQKKLTQDQVEQLSVCDILLIPVGGVYTIEAKDAPDIISQIEPKIIVPMHYKIEGLKFNLSDVNQFLATMGREKTQPQPKLSISKEKLPEEVEIVVLEANG</sequence>
<protein>
    <recommendedName>
        <fullName evidence="3">Lactamase</fullName>
    </recommendedName>
</protein>
<dbReference type="Pfam" id="PF13483">
    <property type="entry name" value="Lactamase_B_3"/>
    <property type="match status" value="1"/>
</dbReference>
<dbReference type="PANTHER" id="PTHR42967:SF1">
    <property type="entry name" value="MBL FOLD METALLO-HYDROLASE"/>
    <property type="match status" value="1"/>
</dbReference>
<accession>A0A1F5GUT3</accession>
<evidence type="ECO:0008006" key="3">
    <source>
        <dbReference type="Google" id="ProtNLM"/>
    </source>
</evidence>
<dbReference type="InterPro" id="IPR036866">
    <property type="entry name" value="RibonucZ/Hydroxyglut_hydro"/>
</dbReference>
<reference evidence="1 2" key="1">
    <citation type="journal article" date="2016" name="Nat. Commun.">
        <title>Thousands of microbial genomes shed light on interconnected biogeochemical processes in an aquifer system.</title>
        <authorList>
            <person name="Anantharaman K."/>
            <person name="Brown C.T."/>
            <person name="Hug L.A."/>
            <person name="Sharon I."/>
            <person name="Castelle C.J."/>
            <person name="Probst A.J."/>
            <person name="Thomas B.C."/>
            <person name="Singh A."/>
            <person name="Wilkins M.J."/>
            <person name="Karaoz U."/>
            <person name="Brodie E.L."/>
            <person name="Williams K.H."/>
            <person name="Hubbard S.S."/>
            <person name="Banfield J.F."/>
        </authorList>
    </citation>
    <scope>NUCLEOTIDE SEQUENCE [LARGE SCALE GENOMIC DNA]</scope>
</reference>
<organism evidence="1 2">
    <name type="scientific">Candidatus Curtissbacteria bacterium RIFCSPLOWO2_01_FULL_37_9</name>
    <dbReference type="NCBI Taxonomy" id="1797724"/>
    <lineage>
        <taxon>Bacteria</taxon>
        <taxon>Candidatus Curtissiibacteriota</taxon>
    </lineage>
</organism>
<proteinExistence type="predicted"/>
<dbReference type="PANTHER" id="PTHR42967">
    <property type="entry name" value="METAL DEPENDENT HYDROLASE"/>
    <property type="match status" value="1"/>
</dbReference>
<dbReference type="Proteomes" id="UP000178336">
    <property type="component" value="Unassembled WGS sequence"/>
</dbReference>
<comment type="caution">
    <text evidence="1">The sequence shown here is derived from an EMBL/GenBank/DDBJ whole genome shotgun (WGS) entry which is preliminary data.</text>
</comment>
<evidence type="ECO:0000313" key="1">
    <source>
        <dbReference type="EMBL" id="OGD95660.1"/>
    </source>
</evidence>
<evidence type="ECO:0000313" key="2">
    <source>
        <dbReference type="Proteomes" id="UP000178336"/>
    </source>
</evidence>
<gene>
    <name evidence="1" type="ORF">A3A48_02655</name>
</gene>
<dbReference type="SUPFAM" id="SSF56281">
    <property type="entry name" value="Metallo-hydrolase/oxidoreductase"/>
    <property type="match status" value="1"/>
</dbReference>
<name>A0A1F5GUT3_9BACT</name>